<dbReference type="NCBIfam" id="TIGR01145">
    <property type="entry name" value="ATP_synt_delta"/>
    <property type="match status" value="1"/>
</dbReference>
<dbReference type="Pfam" id="PF00213">
    <property type="entry name" value="OSCP"/>
    <property type="match status" value="1"/>
</dbReference>
<evidence type="ECO:0000256" key="1">
    <source>
        <dbReference type="ARBA" id="ARBA00004370"/>
    </source>
</evidence>
<evidence type="ECO:0000313" key="8">
    <source>
        <dbReference type="EMBL" id="SHH68179.1"/>
    </source>
</evidence>
<keyword evidence="7" id="KW-1003">Cell membrane</keyword>
<organism evidence="8 9">
    <name type="scientific">Desulfofustis glycolicus DSM 9705</name>
    <dbReference type="NCBI Taxonomy" id="1121409"/>
    <lineage>
        <taxon>Bacteria</taxon>
        <taxon>Pseudomonadati</taxon>
        <taxon>Thermodesulfobacteriota</taxon>
        <taxon>Desulfobulbia</taxon>
        <taxon>Desulfobulbales</taxon>
        <taxon>Desulfocapsaceae</taxon>
        <taxon>Desulfofustis</taxon>
    </lineage>
</organism>
<dbReference type="Gene3D" id="1.10.520.20">
    <property type="entry name" value="N-terminal domain of the delta subunit of the F1F0-ATP synthase"/>
    <property type="match status" value="1"/>
</dbReference>
<dbReference type="SUPFAM" id="SSF47928">
    <property type="entry name" value="N-terminal domain of the delta subunit of the F1F0-ATP synthase"/>
    <property type="match status" value="1"/>
</dbReference>
<dbReference type="NCBIfam" id="NF004402">
    <property type="entry name" value="PRK05758.2-2"/>
    <property type="match status" value="1"/>
</dbReference>
<dbReference type="RefSeq" id="WP_073374667.1">
    <property type="nucleotide sequence ID" value="NZ_FQXS01000006.1"/>
</dbReference>
<dbReference type="PRINTS" id="PR00125">
    <property type="entry name" value="ATPASEDELTA"/>
</dbReference>
<dbReference type="InterPro" id="IPR000711">
    <property type="entry name" value="ATPase_OSCP/dsu"/>
</dbReference>
<keyword evidence="3 7" id="KW-0375">Hydrogen ion transport</keyword>
<reference evidence="8 9" key="1">
    <citation type="submission" date="2016-11" db="EMBL/GenBank/DDBJ databases">
        <authorList>
            <person name="Jaros S."/>
            <person name="Januszkiewicz K."/>
            <person name="Wedrychowicz H."/>
        </authorList>
    </citation>
    <scope>NUCLEOTIDE SEQUENCE [LARGE SCALE GENOMIC DNA]</scope>
    <source>
        <strain evidence="8 9">DSM 9705</strain>
    </source>
</reference>
<evidence type="ECO:0000256" key="5">
    <source>
        <dbReference type="ARBA" id="ARBA00023136"/>
    </source>
</evidence>
<proteinExistence type="inferred from homology"/>
<evidence type="ECO:0000313" key="9">
    <source>
        <dbReference type="Proteomes" id="UP000184139"/>
    </source>
</evidence>
<dbReference type="GO" id="GO:0045259">
    <property type="term" value="C:proton-transporting ATP synthase complex"/>
    <property type="evidence" value="ECO:0007669"/>
    <property type="project" value="UniProtKB-KW"/>
</dbReference>
<dbReference type="STRING" id="1121409.SAMN02745124_01415"/>
<evidence type="ECO:0000256" key="2">
    <source>
        <dbReference type="ARBA" id="ARBA00022448"/>
    </source>
</evidence>
<name>A0A1M5UYY6_9BACT</name>
<dbReference type="GO" id="GO:0046933">
    <property type="term" value="F:proton-transporting ATP synthase activity, rotational mechanism"/>
    <property type="evidence" value="ECO:0007669"/>
    <property type="project" value="UniProtKB-UniRule"/>
</dbReference>
<gene>
    <name evidence="7" type="primary">atpH</name>
    <name evidence="8" type="ORF">SAMN02745124_01415</name>
</gene>
<evidence type="ECO:0000256" key="3">
    <source>
        <dbReference type="ARBA" id="ARBA00022781"/>
    </source>
</evidence>
<dbReference type="HAMAP" id="MF_01416">
    <property type="entry name" value="ATP_synth_delta_bact"/>
    <property type="match status" value="1"/>
</dbReference>
<comment type="subcellular location">
    <subcellularLocation>
        <location evidence="7">Cell membrane</location>
        <topology evidence="7">Peripheral membrane protein</topology>
    </subcellularLocation>
    <subcellularLocation>
        <location evidence="1">Membrane</location>
    </subcellularLocation>
</comment>
<evidence type="ECO:0000256" key="4">
    <source>
        <dbReference type="ARBA" id="ARBA00023065"/>
    </source>
</evidence>
<comment type="similarity">
    <text evidence="7">Belongs to the ATPase delta chain family.</text>
</comment>
<keyword evidence="7" id="KW-0139">CF(1)</keyword>
<dbReference type="EMBL" id="FQXS01000006">
    <property type="protein sequence ID" value="SHH68179.1"/>
    <property type="molecule type" value="Genomic_DNA"/>
</dbReference>
<dbReference type="Proteomes" id="UP000184139">
    <property type="component" value="Unassembled WGS sequence"/>
</dbReference>
<sequence length="181" mass="19675">MKQTILAKRYAKALFAIGKEDGKYEAYNEALQGIAELFATTPEVEDALTNPLYPLDVREKAMTAIIKAIGADTVTGNFLTLLVQKKRAVIIPEIAESFQVMVDEDKNISHGMVVSAIELTTELREKIQDTLEKLTGKKVELTASVDPSIIGGIVAKVGDVVLDGSIRTQLASLKDSIKGRE</sequence>
<keyword evidence="4 7" id="KW-0406">Ion transport</keyword>
<dbReference type="PANTHER" id="PTHR11910">
    <property type="entry name" value="ATP SYNTHASE DELTA CHAIN"/>
    <property type="match status" value="1"/>
</dbReference>
<comment type="function">
    <text evidence="7">F(1)F(0) ATP synthase produces ATP from ADP in the presence of a proton or sodium gradient. F-type ATPases consist of two structural domains, F(1) containing the extramembraneous catalytic core and F(0) containing the membrane proton channel, linked together by a central stalk and a peripheral stalk. During catalysis, ATP synthesis in the catalytic domain of F(1) is coupled via a rotary mechanism of the central stalk subunits to proton translocation.</text>
</comment>
<keyword evidence="9" id="KW-1185">Reference proteome</keyword>
<dbReference type="InterPro" id="IPR026015">
    <property type="entry name" value="ATP_synth_OSCP/delta_N_sf"/>
</dbReference>
<protein>
    <recommendedName>
        <fullName evidence="7">ATP synthase subunit delta</fullName>
    </recommendedName>
    <alternativeName>
        <fullName evidence="7">ATP synthase F(1) sector subunit delta</fullName>
    </alternativeName>
    <alternativeName>
        <fullName evidence="7">F-type ATPase subunit delta</fullName>
        <shortName evidence="7">F-ATPase subunit delta</shortName>
    </alternativeName>
</protein>
<keyword evidence="6 7" id="KW-0066">ATP synthesis</keyword>
<dbReference type="AlphaFoldDB" id="A0A1M5UYY6"/>
<keyword evidence="2 7" id="KW-0813">Transport</keyword>
<comment type="function">
    <text evidence="7">This protein is part of the stalk that links CF(0) to CF(1). It either transmits conformational changes from CF(0) to CF(1) or is implicated in proton conduction.</text>
</comment>
<evidence type="ECO:0000256" key="7">
    <source>
        <dbReference type="HAMAP-Rule" id="MF_01416"/>
    </source>
</evidence>
<keyword evidence="5 7" id="KW-0472">Membrane</keyword>
<evidence type="ECO:0000256" key="6">
    <source>
        <dbReference type="ARBA" id="ARBA00023310"/>
    </source>
</evidence>
<accession>A0A1M5UYY6</accession>
<dbReference type="OrthoDB" id="9802471at2"/>
<dbReference type="GO" id="GO:0005886">
    <property type="term" value="C:plasma membrane"/>
    <property type="evidence" value="ECO:0007669"/>
    <property type="project" value="UniProtKB-SubCell"/>
</dbReference>